<sequence>MICRRKLTNRTTHLQWFNLISANLSAVDTGKRYIGHSVDSSLKSTNNSNISIDKMSLASNLACLVDESSPVDERKPMNRLELKRFLELRIKKRVKDQFKDGKFHDLIEKVIANPYTLQDAYDSVRVNSKVNLVSDCDNINFASLAEELALGKFDISSNIYSISTRGANKEKLVLPNLKMNVIQEAIRIALEVVYRPHFSKISHGSRSGRGQSSAIKYICKEIVNPDWWFPLILNKKVDTCILSTLISTMESKIEDPRLYAIMHSMLNAGVLNMEFGGFAKGHGLPQEGVLSPILMNIYLDLFDREILNLSMKYEVLDTPDDSQCDEANSESKLRSWFRRQLGPAQRNEGNMSGVRVHCCRLMDEILIVVKGSKEVSMALKSEIETYMQGSLHLDFDSKTSILPCNDRRGVKFAGMVIKRTLQESPAVRAVHKLKEKVELFALQKEEAWDEGMVRIAKKVLGHGFKKVKESEIKHLADHNSVLSQVSHFRKPGMETDHWYKVLLKVWMQDMNLKKHDTEEYILSKLITEKALPQELKDSFYTFQNHVKSYVSSETKSIVTLLPESTISSESVYITGVSSPLKTIRMCLQRYGITNREGYPRACHTLVLLDHDHIIDWFHGIVTRWLRWYHLCDNFAEIKLLITEKVRKSCIRTLATKYRLHESEIERKFDSDLSRLPSSEDYENDSVNSILESRDLSYDEGLLYGIPYSGLCLLSLQRIVSKSRPCTCFVIGCKAAAPCVYTIHVMQRQKFPVWKTGFSSCIHPSMHGRRIGLCQQHLKDLFIGHISLQSISFDDWK</sequence>
<evidence type="ECO:0000313" key="2">
    <source>
        <dbReference type="EMBL" id="KAI7735304.1"/>
    </source>
</evidence>
<proteinExistence type="predicted"/>
<keyword evidence="3" id="KW-1185">Reference proteome</keyword>
<accession>A0AAD5C744</accession>
<dbReference type="Proteomes" id="UP001206925">
    <property type="component" value="Unassembled WGS sequence"/>
</dbReference>
<comment type="caution">
    <text evidence="2">The sequence shown here is derived from an EMBL/GenBank/DDBJ whole genome shotgun (WGS) entry which is preliminary data.</text>
</comment>
<dbReference type="Pfam" id="PF01348">
    <property type="entry name" value="Intron_maturas2"/>
    <property type="match status" value="1"/>
</dbReference>
<dbReference type="PANTHER" id="PTHR33642">
    <property type="entry name" value="COX1/OXI3 INTRON 1 PROTEIN-RELATED"/>
    <property type="match status" value="1"/>
</dbReference>
<organism evidence="2 3">
    <name type="scientific">Ambrosia artemisiifolia</name>
    <name type="common">Common ragweed</name>
    <dbReference type="NCBI Taxonomy" id="4212"/>
    <lineage>
        <taxon>Eukaryota</taxon>
        <taxon>Viridiplantae</taxon>
        <taxon>Streptophyta</taxon>
        <taxon>Embryophyta</taxon>
        <taxon>Tracheophyta</taxon>
        <taxon>Spermatophyta</taxon>
        <taxon>Magnoliopsida</taxon>
        <taxon>eudicotyledons</taxon>
        <taxon>Gunneridae</taxon>
        <taxon>Pentapetalae</taxon>
        <taxon>asterids</taxon>
        <taxon>campanulids</taxon>
        <taxon>Asterales</taxon>
        <taxon>Asteraceae</taxon>
        <taxon>Asteroideae</taxon>
        <taxon>Heliantheae alliance</taxon>
        <taxon>Heliantheae</taxon>
        <taxon>Ambrosia</taxon>
    </lineage>
</organism>
<dbReference type="InterPro" id="IPR043502">
    <property type="entry name" value="DNA/RNA_pol_sf"/>
</dbReference>
<gene>
    <name evidence="2" type="ORF">M8C21_000517</name>
</gene>
<dbReference type="InterPro" id="IPR024937">
    <property type="entry name" value="Domain_X"/>
</dbReference>
<dbReference type="SUPFAM" id="SSF56672">
    <property type="entry name" value="DNA/RNA polymerases"/>
    <property type="match status" value="1"/>
</dbReference>
<reference evidence="2" key="1">
    <citation type="submission" date="2022-06" db="EMBL/GenBank/DDBJ databases">
        <title>Uncovering the hologenomic basis of an extraordinary plant invasion.</title>
        <authorList>
            <person name="Bieker V.C."/>
            <person name="Martin M.D."/>
            <person name="Gilbert T."/>
            <person name="Hodgins K."/>
            <person name="Battlay P."/>
            <person name="Petersen B."/>
            <person name="Wilson J."/>
        </authorList>
    </citation>
    <scope>NUCLEOTIDE SEQUENCE</scope>
    <source>
        <strain evidence="2">AA19_3_7</strain>
        <tissue evidence="2">Leaf</tissue>
    </source>
</reference>
<feature type="domain" description="Domain X" evidence="1">
    <location>
        <begin position="577"/>
        <end position="677"/>
    </location>
</feature>
<dbReference type="GO" id="GO:0003964">
    <property type="term" value="F:RNA-directed DNA polymerase activity"/>
    <property type="evidence" value="ECO:0007669"/>
    <property type="project" value="TreeGrafter"/>
</dbReference>
<evidence type="ECO:0000259" key="1">
    <source>
        <dbReference type="Pfam" id="PF01348"/>
    </source>
</evidence>
<dbReference type="GO" id="GO:0090615">
    <property type="term" value="P:mitochondrial mRNA processing"/>
    <property type="evidence" value="ECO:0007669"/>
    <property type="project" value="TreeGrafter"/>
</dbReference>
<dbReference type="AlphaFoldDB" id="A0AAD5C744"/>
<dbReference type="EMBL" id="JAMZMK010009505">
    <property type="protein sequence ID" value="KAI7735304.1"/>
    <property type="molecule type" value="Genomic_DNA"/>
</dbReference>
<dbReference type="GO" id="GO:0005739">
    <property type="term" value="C:mitochondrion"/>
    <property type="evidence" value="ECO:0007669"/>
    <property type="project" value="TreeGrafter"/>
</dbReference>
<protein>
    <recommendedName>
        <fullName evidence="1">Domain X domain-containing protein</fullName>
    </recommendedName>
</protein>
<evidence type="ECO:0000313" key="3">
    <source>
        <dbReference type="Proteomes" id="UP001206925"/>
    </source>
</evidence>
<dbReference type="CDD" id="cd01651">
    <property type="entry name" value="RT_G2_intron"/>
    <property type="match status" value="1"/>
</dbReference>
<name>A0AAD5C744_AMBAR</name>
<dbReference type="GO" id="GO:0006315">
    <property type="term" value="P:homing of group II introns"/>
    <property type="evidence" value="ECO:0007669"/>
    <property type="project" value="TreeGrafter"/>
</dbReference>
<dbReference type="PANTHER" id="PTHR33642:SF3">
    <property type="entry name" value="NUCLEAR INTRON MATURASE 4, MITOCHONDRIAL"/>
    <property type="match status" value="1"/>
</dbReference>